<dbReference type="OrthoDB" id="9788068at2"/>
<dbReference type="Pfam" id="PF17763">
    <property type="entry name" value="Asparaginase_C"/>
    <property type="match status" value="1"/>
</dbReference>
<evidence type="ECO:0000256" key="2">
    <source>
        <dbReference type="ARBA" id="ARBA00022801"/>
    </source>
</evidence>
<comment type="caution">
    <text evidence="7">The sequence shown here is derived from an EMBL/GenBank/DDBJ whole genome shotgun (WGS) entry which is preliminary data.</text>
</comment>
<dbReference type="CDD" id="cd08964">
    <property type="entry name" value="L-asparaginase_II"/>
    <property type="match status" value="1"/>
</dbReference>
<dbReference type="Gene3D" id="3.40.50.40">
    <property type="match status" value="1"/>
</dbReference>
<dbReference type="InterPro" id="IPR006034">
    <property type="entry name" value="Asparaginase/glutaminase-like"/>
</dbReference>
<feature type="binding site" evidence="4">
    <location>
        <begin position="89"/>
        <end position="90"/>
    </location>
    <ligand>
        <name>substrate</name>
    </ligand>
</feature>
<sequence>MKPVIDVISLGGTIAMKDKSGSAGVVPTLSGDDLVQAVPQLAEIAVIGTHSPCNVPSAHLTFEDIFNVASKIRMLAQEGSAGFVITQGTDTIEETAYALDLLLSLEVPVVVTGAMRNPTKQGADGPANILAAVQVAVEPAAKSLGSLVVFNDEIHSAQFVRKTHTSNPSTFRSDPLGPIGWLAEDEVRIHLEPKSRPVLGSSEFDNDVRVAIIKLGLGDDGRLIDAAVTAGYSGLVIEGLGGGHASVSAADALERACAKIPVVLASRTGAGEVLTSTYGFVGSEIDLLSKGLISAGRLDGCRARVLLTLLLCSKETSVENIADAFLSHGTQ</sequence>
<comment type="similarity">
    <text evidence="1">Belongs to the asparaginase 1 family.</text>
</comment>
<dbReference type="Pfam" id="PF00710">
    <property type="entry name" value="Asparaginase"/>
    <property type="match status" value="1"/>
</dbReference>
<feature type="domain" description="Asparaginase/glutaminase C-terminal" evidence="6">
    <location>
        <begin position="209"/>
        <end position="325"/>
    </location>
</feature>
<proteinExistence type="inferred from homology"/>
<evidence type="ECO:0000313" key="8">
    <source>
        <dbReference type="Proteomes" id="UP000445696"/>
    </source>
</evidence>
<evidence type="ECO:0000256" key="3">
    <source>
        <dbReference type="PIRSR" id="PIRSR001220-1"/>
    </source>
</evidence>
<dbReference type="PIRSF" id="PIRSF001220">
    <property type="entry name" value="L-ASNase_gatD"/>
    <property type="match status" value="1"/>
</dbReference>
<dbReference type="PROSITE" id="PS51732">
    <property type="entry name" value="ASN_GLN_ASE_3"/>
    <property type="match status" value="1"/>
</dbReference>
<dbReference type="GO" id="GO:0004067">
    <property type="term" value="F:asparaginase activity"/>
    <property type="evidence" value="ECO:0007669"/>
    <property type="project" value="UniProtKB-UniRule"/>
</dbReference>
<dbReference type="SUPFAM" id="SSF53774">
    <property type="entry name" value="Glutaminase/Asparaginase"/>
    <property type="match status" value="1"/>
</dbReference>
<dbReference type="SMART" id="SM00870">
    <property type="entry name" value="Asparaginase"/>
    <property type="match status" value="1"/>
</dbReference>
<organism evidence="7 8">
    <name type="scientific">Sneathiella chungangensis</name>
    <dbReference type="NCBI Taxonomy" id="1418234"/>
    <lineage>
        <taxon>Bacteria</taxon>
        <taxon>Pseudomonadati</taxon>
        <taxon>Pseudomonadota</taxon>
        <taxon>Alphaproteobacteria</taxon>
        <taxon>Sneathiellales</taxon>
        <taxon>Sneathiellaceae</taxon>
        <taxon>Sneathiella</taxon>
    </lineage>
</organism>
<dbReference type="InterPro" id="IPR027474">
    <property type="entry name" value="L-asparaginase_N"/>
</dbReference>
<dbReference type="AlphaFoldDB" id="A0A845MAM8"/>
<gene>
    <name evidence="7" type="ORF">GQF03_02480</name>
</gene>
<accession>A0A845MAM8</accession>
<dbReference type="InterPro" id="IPR040919">
    <property type="entry name" value="Asparaginase_C"/>
</dbReference>
<dbReference type="Proteomes" id="UP000445696">
    <property type="component" value="Unassembled WGS sequence"/>
</dbReference>
<evidence type="ECO:0000313" key="7">
    <source>
        <dbReference type="EMBL" id="MZR21189.1"/>
    </source>
</evidence>
<evidence type="ECO:0000256" key="1">
    <source>
        <dbReference type="ARBA" id="ARBA00010518"/>
    </source>
</evidence>
<dbReference type="EMBL" id="WTVA01000001">
    <property type="protein sequence ID" value="MZR21189.1"/>
    <property type="molecule type" value="Genomic_DNA"/>
</dbReference>
<dbReference type="PIRSF" id="PIRSF500176">
    <property type="entry name" value="L_ASNase"/>
    <property type="match status" value="1"/>
</dbReference>
<dbReference type="Gene3D" id="3.40.50.1170">
    <property type="entry name" value="L-asparaginase, N-terminal domain"/>
    <property type="match status" value="1"/>
</dbReference>
<dbReference type="InterPro" id="IPR027473">
    <property type="entry name" value="L-asparaginase_C"/>
</dbReference>
<keyword evidence="2" id="KW-0378">Hydrolase</keyword>
<evidence type="ECO:0000256" key="4">
    <source>
        <dbReference type="PIRSR" id="PIRSR001220-2"/>
    </source>
</evidence>
<keyword evidence="8" id="KW-1185">Reference proteome</keyword>
<dbReference type="PRINTS" id="PR00139">
    <property type="entry name" value="ASNGLNASE"/>
</dbReference>
<dbReference type="GO" id="GO:0006528">
    <property type="term" value="P:asparagine metabolic process"/>
    <property type="evidence" value="ECO:0007669"/>
    <property type="project" value="InterPro"/>
</dbReference>
<dbReference type="PANTHER" id="PTHR11707:SF28">
    <property type="entry name" value="60 KDA LYSOPHOSPHOLIPASE"/>
    <property type="match status" value="1"/>
</dbReference>
<dbReference type="InterPro" id="IPR037152">
    <property type="entry name" value="L-asparaginase_N_sf"/>
</dbReference>
<dbReference type="FunFam" id="3.40.50.1170:FF:000001">
    <property type="entry name" value="L-asparaginase 2"/>
    <property type="match status" value="1"/>
</dbReference>
<name>A0A845MAM8_9PROT</name>
<dbReference type="PANTHER" id="PTHR11707">
    <property type="entry name" value="L-ASPARAGINASE"/>
    <property type="match status" value="1"/>
</dbReference>
<evidence type="ECO:0000259" key="6">
    <source>
        <dbReference type="Pfam" id="PF17763"/>
    </source>
</evidence>
<dbReference type="InterPro" id="IPR004550">
    <property type="entry name" value="AsnASE_II"/>
</dbReference>
<dbReference type="InterPro" id="IPR036152">
    <property type="entry name" value="Asp/glu_Ase-like_sf"/>
</dbReference>
<dbReference type="RefSeq" id="WP_161337599.1">
    <property type="nucleotide sequence ID" value="NZ_JBHSDG010000002.1"/>
</dbReference>
<feature type="domain" description="L-asparaginase N-terminal" evidence="5">
    <location>
        <begin position="5"/>
        <end position="193"/>
    </location>
</feature>
<feature type="binding site" evidence="4">
    <location>
        <position position="57"/>
    </location>
    <ligand>
        <name>substrate</name>
    </ligand>
</feature>
<reference evidence="7 8" key="1">
    <citation type="journal article" date="2014" name="Int. J. Syst. Evol. Microbiol.">
        <title>Sneathiella chungangensis sp. nov., isolated from a marine sand, and emended description of the genus Sneathiella.</title>
        <authorList>
            <person name="Siamphan C."/>
            <person name="Kim H."/>
            <person name="Lee J.S."/>
            <person name="Kim W."/>
        </authorList>
    </citation>
    <scope>NUCLEOTIDE SEQUENCE [LARGE SCALE GENOMIC DNA]</scope>
    <source>
        <strain evidence="7 8">KCTC 32476</strain>
    </source>
</reference>
<protein>
    <submittedName>
        <fullName evidence="7">Asparaginase</fullName>
    </submittedName>
</protein>
<evidence type="ECO:0000259" key="5">
    <source>
        <dbReference type="Pfam" id="PF00710"/>
    </source>
</evidence>
<dbReference type="SFLD" id="SFLDS00057">
    <property type="entry name" value="Glutaminase/Asparaginase"/>
    <property type="match status" value="1"/>
</dbReference>
<feature type="active site" description="O-isoaspartyl threonine intermediate" evidence="3">
    <location>
        <position position="13"/>
    </location>
</feature>